<comment type="caution">
    <text evidence="1">The sequence shown here is derived from an EMBL/GenBank/DDBJ whole genome shotgun (WGS) entry which is preliminary data.</text>
</comment>
<reference evidence="1 2" key="1">
    <citation type="submission" date="2019-04" db="EMBL/GenBank/DDBJ databases">
        <title>Draft genome of the big-headed turtle Platysternon megacephalum.</title>
        <authorList>
            <person name="Gong S."/>
        </authorList>
    </citation>
    <scope>NUCLEOTIDE SEQUENCE [LARGE SCALE GENOMIC DNA]</scope>
    <source>
        <strain evidence="1">DO16091913</strain>
        <tissue evidence="1">Muscle</tissue>
    </source>
</reference>
<sequence>MCRSRRRFWSPGCALESRSWHAIQQQLLPVKRKVGEGGASATIQAKISRDNSWVIDTSPLAETELGFFTTQYAQCLSAWGVTLDLDPFNVRFTTGEGGPNNLSLPLLNATPLYLLMQLVDRAGF</sequence>
<dbReference type="Proteomes" id="UP000297703">
    <property type="component" value="Unassembled WGS sequence"/>
</dbReference>
<name>A0A4D9EGJ5_9SAUR</name>
<dbReference type="AlphaFoldDB" id="A0A4D9EGJ5"/>
<organism evidence="1 2">
    <name type="scientific">Platysternon megacephalum</name>
    <name type="common">big-headed turtle</name>
    <dbReference type="NCBI Taxonomy" id="55544"/>
    <lineage>
        <taxon>Eukaryota</taxon>
        <taxon>Metazoa</taxon>
        <taxon>Chordata</taxon>
        <taxon>Craniata</taxon>
        <taxon>Vertebrata</taxon>
        <taxon>Euteleostomi</taxon>
        <taxon>Archelosauria</taxon>
        <taxon>Testudinata</taxon>
        <taxon>Testudines</taxon>
        <taxon>Cryptodira</taxon>
        <taxon>Durocryptodira</taxon>
        <taxon>Testudinoidea</taxon>
        <taxon>Platysternidae</taxon>
        <taxon>Platysternon</taxon>
    </lineage>
</organism>
<accession>A0A4D9EGJ5</accession>
<reference evidence="1 2" key="2">
    <citation type="submission" date="2019-04" db="EMBL/GenBank/DDBJ databases">
        <title>The genome sequence of big-headed turtle.</title>
        <authorList>
            <person name="Gong S."/>
        </authorList>
    </citation>
    <scope>NUCLEOTIDE SEQUENCE [LARGE SCALE GENOMIC DNA]</scope>
    <source>
        <strain evidence="1">DO16091913</strain>
        <tissue evidence="1">Muscle</tissue>
    </source>
</reference>
<keyword evidence="2" id="KW-1185">Reference proteome</keyword>
<dbReference type="EMBL" id="QXTE01000096">
    <property type="protein sequence ID" value="TFK06512.1"/>
    <property type="molecule type" value="Genomic_DNA"/>
</dbReference>
<gene>
    <name evidence="1" type="ORF">DR999_PMT10826</name>
</gene>
<protein>
    <submittedName>
        <fullName evidence="1">Synaptosomal-associated protein 47</fullName>
    </submittedName>
</protein>
<evidence type="ECO:0000313" key="2">
    <source>
        <dbReference type="Proteomes" id="UP000297703"/>
    </source>
</evidence>
<evidence type="ECO:0000313" key="1">
    <source>
        <dbReference type="EMBL" id="TFK06512.1"/>
    </source>
</evidence>
<proteinExistence type="predicted"/>